<evidence type="ECO:0000313" key="3">
    <source>
        <dbReference type="Proteomes" id="UP001590950"/>
    </source>
</evidence>
<proteinExistence type="predicted"/>
<protein>
    <submittedName>
        <fullName evidence="2">Uncharacterized protein</fullName>
    </submittedName>
</protein>
<feature type="compositionally biased region" description="Basic and acidic residues" evidence="1">
    <location>
        <begin position="71"/>
        <end position="82"/>
    </location>
</feature>
<dbReference type="EMBL" id="JBEFKJ010000021">
    <property type="protein sequence ID" value="KAL2040380.1"/>
    <property type="molecule type" value="Genomic_DNA"/>
</dbReference>
<evidence type="ECO:0000313" key="2">
    <source>
        <dbReference type="EMBL" id="KAL2040380.1"/>
    </source>
</evidence>
<feature type="region of interest" description="Disordered" evidence="1">
    <location>
        <begin position="1"/>
        <end position="87"/>
    </location>
</feature>
<evidence type="ECO:0000256" key="1">
    <source>
        <dbReference type="SAM" id="MobiDB-lite"/>
    </source>
</evidence>
<name>A0ABR4A5P0_9LECA</name>
<dbReference type="Proteomes" id="UP001590950">
    <property type="component" value="Unassembled WGS sequence"/>
</dbReference>
<keyword evidence="3" id="KW-1185">Reference proteome</keyword>
<reference evidence="2 3" key="1">
    <citation type="submission" date="2024-09" db="EMBL/GenBank/DDBJ databases">
        <title>Rethinking Asexuality: The Enigmatic Case of Functional Sexual Genes in Lepraria (Stereocaulaceae).</title>
        <authorList>
            <person name="Doellman M."/>
            <person name="Sun Y."/>
            <person name="Barcenas-Pena A."/>
            <person name="Lumbsch H.T."/>
            <person name="Grewe F."/>
        </authorList>
    </citation>
    <scope>NUCLEOTIDE SEQUENCE [LARGE SCALE GENOMIC DNA]</scope>
    <source>
        <strain evidence="2 3">Mercado 3170</strain>
    </source>
</reference>
<accession>A0ABR4A5P0</accession>
<sequence>METNWEDSPEYMGYYQQEWEMAEIPDNCEEDEAGEETSDSGHDEGSEDFWSDLDSYTSDKSDDEQSESWQEWERSQDHKPEWGVEGDGWTVQEGAQTDIMNSSLEQYRNLLWYPFLYWLVDIIGASFFDFSQRELRDKLNSQEWKEKNLGHEYYGRVMVMKDWNDPDTIELKYWPLMLHRAKLRDEAYYYPPTAWDRGSWFSSTIVGTADKLRNAAVHRHDIEDSVFNNVMQIPLILKDAKRAAQVEMVYKVVKGEPGVDDQTISEVHKMLDLDRKPCTSILQVHSRILLLLERGCFNFNRAKNPEAIEHWKIAEDFELRFWSWKWGFGMPQVWNPESPAERLNLGGHPVKPVGLARAALYLAVELRNDVVHRNRLNEEMLCWYAQLAILLLLLFEERILAMEIEILVEVFLSKKSREEVLCRLFKYYDGREVPIGQLGEYKRRDAIVTLAESMNGLKSDDVTPKTFGIATSARSSSDSGSKLTHISTLEDAIISNSFPLGSATAATSPRLEVNVSAGMESSKNGGSLGYRDICDLAIEKYVDSDSMYEPLRFQPMAPETQPIELANGTPIEGTAM</sequence>
<comment type="caution">
    <text evidence="2">The sequence shown here is derived from an EMBL/GenBank/DDBJ whole genome shotgun (WGS) entry which is preliminary data.</text>
</comment>
<gene>
    <name evidence="2" type="ORF">N7G274_006823</name>
</gene>
<feature type="compositionally biased region" description="Acidic residues" evidence="1">
    <location>
        <begin position="20"/>
        <end position="38"/>
    </location>
</feature>
<organism evidence="2 3">
    <name type="scientific">Stereocaulon virgatum</name>
    <dbReference type="NCBI Taxonomy" id="373712"/>
    <lineage>
        <taxon>Eukaryota</taxon>
        <taxon>Fungi</taxon>
        <taxon>Dikarya</taxon>
        <taxon>Ascomycota</taxon>
        <taxon>Pezizomycotina</taxon>
        <taxon>Lecanoromycetes</taxon>
        <taxon>OSLEUM clade</taxon>
        <taxon>Lecanoromycetidae</taxon>
        <taxon>Lecanorales</taxon>
        <taxon>Lecanorineae</taxon>
        <taxon>Stereocaulaceae</taxon>
        <taxon>Stereocaulon</taxon>
    </lineage>
</organism>